<gene>
    <name evidence="8" type="primary">SRR6960551_11_1</name>
</gene>
<dbReference type="GeneID" id="80398542"/>
<keyword evidence="4" id="KW-0946">Virion</keyword>
<dbReference type="EMBL" id="BK013699">
    <property type="protein sequence ID" value="DAD51034.1"/>
    <property type="molecule type" value="Genomic_RNA"/>
</dbReference>
<dbReference type="KEGG" id="vg:80398542"/>
<reference evidence="8" key="1">
    <citation type="submission" date="2020-09" db="EMBL/GenBank/DDBJ databases">
        <title>Leviviricetes taxonomy.</title>
        <authorList>
            <person name="Stockdale S.R."/>
            <person name="Callanan J."/>
            <person name="Adriaenssens E.M."/>
            <person name="Kuhn J.H."/>
            <person name="Rumnieks J."/>
            <person name="Shkoporov A."/>
            <person name="Draper L.A."/>
            <person name="Ross P."/>
            <person name="Hill C."/>
        </authorList>
    </citation>
    <scope>NUCLEOTIDE SEQUENCE</scope>
</reference>
<organism evidence="8 9">
    <name type="scientific">ssRNA phage SRR6960551_11</name>
    <dbReference type="NCBI Taxonomy" id="2786549"/>
    <lineage>
        <taxon>Viruses</taxon>
        <taxon>Riboviria</taxon>
        <taxon>Orthornavirae</taxon>
        <taxon>Lenarviricota</taxon>
        <taxon>Leviviricetes</taxon>
        <taxon>Norzivirales</taxon>
        <taxon>Fiersviridae</taxon>
        <taxon>Manrohovirus</taxon>
        <taxon>Manrohovirus lutadaptatum</taxon>
    </lineage>
</organism>
<dbReference type="InterPro" id="IPR005563">
    <property type="entry name" value="A_protein"/>
</dbReference>
<evidence type="ECO:0000256" key="3">
    <source>
        <dbReference type="ARBA" id="ARBA00022804"/>
    </source>
</evidence>
<evidence type="ECO:0000256" key="4">
    <source>
        <dbReference type="ARBA" id="ARBA00022844"/>
    </source>
</evidence>
<keyword evidence="3" id="KW-1161">Viral attachment to host cell</keyword>
<keyword evidence="9" id="KW-1185">Reference proteome</keyword>
<protein>
    <submittedName>
        <fullName evidence="8">Maturation protein</fullName>
    </submittedName>
</protein>
<dbReference type="Pfam" id="PF03863">
    <property type="entry name" value="Phage_mat-A"/>
    <property type="match status" value="2"/>
</dbReference>
<sequence length="395" mass="44682">MAQTPYTLVRKDVRYSAFPNVKQKYAYITGVKTKPFTGAPSAFTLVDVNVHSYTNLNSPGMNTAPPDCHSTAFHDVAFGRIFDPLSSMDNTMQLCYNRAYSKWSSKISETADMGAALAEWRSTVDMVNNRTFAAYQRARLEAVKRVERRARDLVRGYRALRKGRFREFLSTLGVKPKKKHEMKRWNKPKDAAGLWLEYWFGWSPTVNDIYNAVNLWQSPVPDAAFSAASSFQESRVTSYSNTDDSLVRNSWTGKFIVRLQARVRISNPNLYEANRLGLTNPAAVAWEVVPFSFLIDWFVNVGEVIGGYTSELGLEITDRQVLRFFKGDSSSVMIGNKNYPSYLYGWDCKAKVALVKREVGSFPSPMLTYALPRISWTRAATAVSLLVSVFSHKLP</sequence>
<evidence type="ECO:0000313" key="8">
    <source>
        <dbReference type="EMBL" id="DAD51034.1"/>
    </source>
</evidence>
<evidence type="ECO:0000256" key="5">
    <source>
        <dbReference type="ARBA" id="ARBA00023104"/>
    </source>
</evidence>
<evidence type="ECO:0000256" key="1">
    <source>
        <dbReference type="ARBA" id="ARBA00004328"/>
    </source>
</evidence>
<dbReference type="Proteomes" id="UP000681725">
    <property type="component" value="Segment"/>
</dbReference>
<name>A0A8S5L1Q2_9VIRU</name>
<proteinExistence type="inferred from homology"/>
<dbReference type="GO" id="GO:0044423">
    <property type="term" value="C:virion component"/>
    <property type="evidence" value="ECO:0007669"/>
    <property type="project" value="UniProtKB-KW"/>
</dbReference>
<evidence type="ECO:0000256" key="7">
    <source>
        <dbReference type="ARBA" id="ARBA00035110"/>
    </source>
</evidence>
<evidence type="ECO:0000313" key="9">
    <source>
        <dbReference type="Proteomes" id="UP000681725"/>
    </source>
</evidence>
<keyword evidence="6" id="KW-1160">Virus entry into host cell</keyword>
<comment type="subcellular location">
    <subcellularLocation>
        <location evidence="1">Virion</location>
    </subcellularLocation>
</comment>
<dbReference type="GO" id="GO:0039666">
    <property type="term" value="P:virion attachment to host cell pilus"/>
    <property type="evidence" value="ECO:0007669"/>
    <property type="project" value="UniProtKB-KW"/>
</dbReference>
<dbReference type="RefSeq" id="YP_010769503.1">
    <property type="nucleotide sequence ID" value="NC_073995.1"/>
</dbReference>
<evidence type="ECO:0000256" key="6">
    <source>
        <dbReference type="ARBA" id="ARBA00023296"/>
    </source>
</evidence>
<comment type="similarity">
    <text evidence="7">Belongs to the Leviviricetes maturation protein family.</text>
</comment>
<evidence type="ECO:0000256" key="2">
    <source>
        <dbReference type="ARBA" id="ARBA00022581"/>
    </source>
</evidence>
<accession>A0A8S5L1Q2</accession>
<keyword evidence="2" id="KW-0945">Host-virus interaction</keyword>
<keyword evidence="5" id="KW-1175">Viral attachment to host cell pilus</keyword>